<dbReference type="GO" id="GO:0036503">
    <property type="term" value="P:ERAD pathway"/>
    <property type="evidence" value="ECO:0007669"/>
    <property type="project" value="TreeGrafter"/>
</dbReference>
<keyword evidence="1" id="KW-0472">Membrane</keyword>
<organism evidence="2 3">
    <name type="scientific">Ceutorhynchus assimilis</name>
    <name type="common">cabbage seed weevil</name>
    <dbReference type="NCBI Taxonomy" id="467358"/>
    <lineage>
        <taxon>Eukaryota</taxon>
        <taxon>Metazoa</taxon>
        <taxon>Ecdysozoa</taxon>
        <taxon>Arthropoda</taxon>
        <taxon>Hexapoda</taxon>
        <taxon>Insecta</taxon>
        <taxon>Pterygota</taxon>
        <taxon>Neoptera</taxon>
        <taxon>Endopterygota</taxon>
        <taxon>Coleoptera</taxon>
        <taxon>Polyphaga</taxon>
        <taxon>Cucujiformia</taxon>
        <taxon>Curculionidae</taxon>
        <taxon>Ceutorhynchinae</taxon>
        <taxon>Ceutorhynchus</taxon>
    </lineage>
</organism>
<feature type="transmembrane region" description="Helical" evidence="1">
    <location>
        <begin position="246"/>
        <end position="264"/>
    </location>
</feature>
<keyword evidence="1" id="KW-1133">Transmembrane helix</keyword>
<feature type="transmembrane region" description="Helical" evidence="1">
    <location>
        <begin position="81"/>
        <end position="104"/>
    </location>
</feature>
<feature type="transmembrane region" description="Helical" evidence="1">
    <location>
        <begin position="206"/>
        <end position="226"/>
    </location>
</feature>
<feature type="transmembrane region" description="Helical" evidence="1">
    <location>
        <begin position="182"/>
        <end position="200"/>
    </location>
</feature>
<dbReference type="GO" id="GO:0006986">
    <property type="term" value="P:response to unfolded protein"/>
    <property type="evidence" value="ECO:0007669"/>
    <property type="project" value="InterPro"/>
</dbReference>
<dbReference type="GO" id="GO:0031625">
    <property type="term" value="F:ubiquitin protein ligase binding"/>
    <property type="evidence" value="ECO:0007669"/>
    <property type="project" value="TreeGrafter"/>
</dbReference>
<reference evidence="2" key="1">
    <citation type="submission" date="2022-01" db="EMBL/GenBank/DDBJ databases">
        <authorList>
            <person name="King R."/>
        </authorList>
    </citation>
    <scope>NUCLEOTIDE SEQUENCE</scope>
</reference>
<feature type="transmembrane region" description="Helical" evidence="1">
    <location>
        <begin position="51"/>
        <end position="69"/>
    </location>
</feature>
<evidence type="ECO:0000313" key="2">
    <source>
        <dbReference type="EMBL" id="CAG9765977.1"/>
    </source>
</evidence>
<gene>
    <name evidence="2" type="ORF">CEUTPL_LOCUS6572</name>
</gene>
<accession>A0A9N9MKD3</accession>
<evidence type="ECO:0000256" key="1">
    <source>
        <dbReference type="SAM" id="Phobius"/>
    </source>
</evidence>
<keyword evidence="3" id="KW-1185">Reference proteome</keyword>
<proteinExistence type="predicted"/>
<dbReference type="PANTHER" id="PTHR12740:SF4">
    <property type="entry name" value="JNK1_MAPK8-ASSOCIATED MEMBRANE PROTEIN"/>
    <property type="match status" value="1"/>
</dbReference>
<dbReference type="EMBL" id="OU892279">
    <property type="protein sequence ID" value="CAG9765977.1"/>
    <property type="molecule type" value="Genomic_DNA"/>
</dbReference>
<dbReference type="Pfam" id="PF05571">
    <property type="entry name" value="JAMP"/>
    <property type="match status" value="1"/>
</dbReference>
<name>A0A9N9MKD3_9CUCU</name>
<feature type="transmembrane region" description="Helical" evidence="1">
    <location>
        <begin position="148"/>
        <end position="170"/>
    </location>
</feature>
<dbReference type="PANTHER" id="PTHR12740">
    <property type="entry name" value="JNK1/MAPK8-ASSOCIATED MEMBRANE PROTEIN"/>
    <property type="match status" value="1"/>
</dbReference>
<dbReference type="OrthoDB" id="5920264at2759"/>
<feature type="transmembrane region" description="Helical" evidence="1">
    <location>
        <begin position="270"/>
        <end position="289"/>
    </location>
</feature>
<dbReference type="Proteomes" id="UP001152799">
    <property type="component" value="Chromosome 3"/>
</dbReference>
<evidence type="ECO:0008006" key="4">
    <source>
        <dbReference type="Google" id="ProtNLM"/>
    </source>
</evidence>
<dbReference type="InterPro" id="IPR008485">
    <property type="entry name" value="JAMP"/>
</dbReference>
<dbReference type="AlphaFoldDB" id="A0A9N9MKD3"/>
<sequence length="299" mass="34244">MSICPGWYCGRTFLPDTGELSECGSCPRGLRRNDTTFICEPCLETPQLYDWLYLGFMVLLALILHWFFIDMVSMRRSFSKNVLTLHITAFFEVVASCVLALLSVNPIGKFTIHSCESHSLSDWYTLLHNPRPNYEEQIYCTQEAVYPLYTIVFLFYILTLILMLLVRPWVCRKFLPRQGKMAIYAALYFIPILILTHAIVGGLIYYSFPYLTIVISVISCAAHFAVRMDQSISALIRTTLTQPRNIVIVLGHWCLHAYGIISLTQLADPLMHSLLLSLVPLPAVFYILTARFTDPNFYL</sequence>
<keyword evidence="1" id="KW-0812">Transmembrane</keyword>
<protein>
    <recommendedName>
        <fullName evidence="4">JNK1/MAPK8-associated membrane protein</fullName>
    </recommendedName>
</protein>
<dbReference type="GO" id="GO:0016020">
    <property type="term" value="C:membrane"/>
    <property type="evidence" value="ECO:0007669"/>
    <property type="project" value="InterPro"/>
</dbReference>
<evidence type="ECO:0000313" key="3">
    <source>
        <dbReference type="Proteomes" id="UP001152799"/>
    </source>
</evidence>